<dbReference type="InterPro" id="IPR000631">
    <property type="entry name" value="CARKD"/>
</dbReference>
<dbReference type="InterPro" id="IPR004443">
    <property type="entry name" value="YjeF_N_dom"/>
</dbReference>
<feature type="binding site" evidence="18">
    <location>
        <position position="142"/>
    </location>
    <ligand>
        <name>(6S)-NADPHX</name>
        <dbReference type="ChEBI" id="CHEBI:64076"/>
    </ligand>
</feature>
<feature type="binding site" evidence="18">
    <location>
        <begin position="131"/>
        <end position="137"/>
    </location>
    <ligand>
        <name>(6S)-NADPHX</name>
        <dbReference type="ChEBI" id="CHEBI:64076"/>
    </ligand>
</feature>
<evidence type="ECO:0000256" key="8">
    <source>
        <dbReference type="ARBA" id="ARBA00022857"/>
    </source>
</evidence>
<comment type="cofactor">
    <cofactor evidence="17">
        <name>Mg(2+)</name>
        <dbReference type="ChEBI" id="CHEBI:18420"/>
    </cofactor>
</comment>
<dbReference type="SUPFAM" id="SSF53613">
    <property type="entry name" value="Ribokinase-like"/>
    <property type="match status" value="1"/>
</dbReference>
<feature type="binding site" evidence="17">
    <location>
        <position position="434"/>
    </location>
    <ligand>
        <name>AMP</name>
        <dbReference type="ChEBI" id="CHEBI:456215"/>
    </ligand>
</feature>
<proteinExistence type="inferred from homology"/>
<comment type="function">
    <text evidence="14 19">Bifunctional enzyme that catalyzes the epimerization of the S- and R-forms of NAD(P)HX and the dehydration of the S-form of NAD(P)HX at the expense of ADP, which is converted to AMP. This allows the repair of both epimers of NAD(P)HX, a damaged form of NAD(P)H that is a result of enzymatic or heat-dependent hydration.</text>
</comment>
<dbReference type="NCBIfam" id="TIGR00196">
    <property type="entry name" value="yjeF_cterm"/>
    <property type="match status" value="1"/>
</dbReference>
<comment type="similarity">
    <text evidence="3 19">In the N-terminal section; belongs to the NnrE/AIBP family.</text>
</comment>
<evidence type="ECO:0000256" key="16">
    <source>
        <dbReference type="ARBA" id="ARBA00049209"/>
    </source>
</evidence>
<comment type="catalytic activity">
    <reaction evidence="1 18 19">
        <text>(6R)-NADHX = (6S)-NADHX</text>
        <dbReference type="Rhea" id="RHEA:32215"/>
        <dbReference type="ChEBI" id="CHEBI:64074"/>
        <dbReference type="ChEBI" id="CHEBI:64075"/>
        <dbReference type="EC" id="5.1.99.6"/>
    </reaction>
</comment>
<protein>
    <recommendedName>
        <fullName evidence="19">Bifunctional NAD(P)H-hydrate repair enzyme</fullName>
    </recommendedName>
    <alternativeName>
        <fullName evidence="19">Nicotinamide nucleotide repair protein</fullName>
    </alternativeName>
    <domain>
        <recommendedName>
            <fullName evidence="19">ADP-dependent (S)-NAD(P)H-hydrate dehydratase</fullName>
            <ecNumber evidence="19">4.2.1.136</ecNumber>
        </recommendedName>
        <alternativeName>
            <fullName evidence="19">ADP-dependent NAD(P)HX dehydratase</fullName>
        </alternativeName>
    </domain>
    <domain>
        <recommendedName>
            <fullName evidence="19">NAD(P)H-hydrate epimerase</fullName>
            <ecNumber evidence="19">5.1.99.6</ecNumber>
        </recommendedName>
    </domain>
</protein>
<feature type="binding site" evidence="18">
    <location>
        <position position="160"/>
    </location>
    <ligand>
        <name>(6S)-NADPHX</name>
        <dbReference type="ChEBI" id="CHEBI:64076"/>
    </ligand>
</feature>
<comment type="similarity">
    <text evidence="17">Belongs to the NnrD/CARKD family.</text>
</comment>
<evidence type="ECO:0000256" key="11">
    <source>
        <dbReference type="ARBA" id="ARBA00023235"/>
    </source>
</evidence>
<evidence type="ECO:0000256" key="7">
    <source>
        <dbReference type="ARBA" id="ARBA00022840"/>
    </source>
</evidence>
<dbReference type="PROSITE" id="PS01050">
    <property type="entry name" value="YJEF_C_2"/>
    <property type="match status" value="1"/>
</dbReference>
<evidence type="ECO:0000256" key="2">
    <source>
        <dbReference type="ARBA" id="ARBA00000909"/>
    </source>
</evidence>
<reference evidence="22 23" key="1">
    <citation type="submission" date="2021-01" db="EMBL/GenBank/DDBJ databases">
        <title>Genomic Encyclopedia of Type Strains, Phase IV (KMG-IV): sequencing the most valuable type-strain genomes for metagenomic binning, comparative biology and taxonomic classification.</title>
        <authorList>
            <person name="Goeker M."/>
        </authorList>
    </citation>
    <scope>NUCLEOTIDE SEQUENCE [LARGE SCALE GENOMIC DNA]</scope>
    <source>
        <strain evidence="22 23">DSM 100968</strain>
    </source>
</reference>
<evidence type="ECO:0000256" key="17">
    <source>
        <dbReference type="HAMAP-Rule" id="MF_01965"/>
    </source>
</evidence>
<feature type="binding site" evidence="18">
    <location>
        <position position="58"/>
    </location>
    <ligand>
        <name>K(+)</name>
        <dbReference type="ChEBI" id="CHEBI:29103"/>
    </ligand>
</feature>
<comment type="catalytic activity">
    <reaction evidence="16 17 19">
        <text>(6S)-NADPHX + ADP = AMP + phosphate + NADPH + H(+)</text>
        <dbReference type="Rhea" id="RHEA:32235"/>
        <dbReference type="ChEBI" id="CHEBI:15378"/>
        <dbReference type="ChEBI" id="CHEBI:43474"/>
        <dbReference type="ChEBI" id="CHEBI:57783"/>
        <dbReference type="ChEBI" id="CHEBI:64076"/>
        <dbReference type="ChEBI" id="CHEBI:456215"/>
        <dbReference type="ChEBI" id="CHEBI:456216"/>
        <dbReference type="EC" id="4.2.1.136"/>
    </reaction>
</comment>
<dbReference type="InterPro" id="IPR036652">
    <property type="entry name" value="YjeF_N_dom_sf"/>
</dbReference>
<feature type="binding site" evidence="17">
    <location>
        <position position="318"/>
    </location>
    <ligand>
        <name>(6S)-NADPHX</name>
        <dbReference type="ChEBI" id="CHEBI:64076"/>
    </ligand>
</feature>
<keyword evidence="10 17" id="KW-0520">NAD</keyword>
<dbReference type="InterPro" id="IPR030677">
    <property type="entry name" value="Nnr"/>
</dbReference>
<evidence type="ECO:0000256" key="19">
    <source>
        <dbReference type="PIRNR" id="PIRNR017184"/>
    </source>
</evidence>
<evidence type="ECO:0000256" key="13">
    <source>
        <dbReference type="ARBA" id="ARBA00023268"/>
    </source>
</evidence>
<keyword evidence="13" id="KW-0511">Multifunctional enzyme</keyword>
<sequence>MHVVTREEMQAIDLYTIQTIGLGGPILMENAGQAIYDALAKTVKAGDQIVIVIGKGNNGGDGFVLSRLLLAEDRSVETWLLPDMEAIRGDARVHLHAFLESGGTIHQINSEPEHFATRLHEADVVVDALLGTGFHGVPRADYAQVIQQINASSAKIIAVDLPSGVPANGEPFSHEAVHAAQTLTLQCPKIAQFVQPAAGFFGKTEILSIGIPERAVQASGTQRELRTRADVRRSLPVREPFSNKGTHGKGLLIAGAPTMPGAAYFAARAALRSGIGLLTVSVPEEIRPILASLLPEVMYQPRQSLDYNKLSGLAIGPGLGRDRAQAAFVAQALDADIPTVIDADGLYHLAAMLERLAGRHAPIVLSPHPGEMARLTGQSIQSIESSRFSISRSFARKYGIYLVLKGRYTLITAPDGRQVVNPTGNAALAKGGSGDVLTGILLAYLLQHKQVMDAVCNAVYVHGALADTLVQTCHSPLDVLATDLIEQIPPVLHDLYKEKEARA</sequence>
<evidence type="ECO:0000256" key="14">
    <source>
        <dbReference type="ARBA" id="ARBA00025153"/>
    </source>
</evidence>
<keyword evidence="11 18" id="KW-0413">Isomerase</keyword>
<comment type="catalytic activity">
    <reaction evidence="2 18 19">
        <text>(6R)-NADPHX = (6S)-NADPHX</text>
        <dbReference type="Rhea" id="RHEA:32227"/>
        <dbReference type="ChEBI" id="CHEBI:64076"/>
        <dbReference type="ChEBI" id="CHEBI:64077"/>
        <dbReference type="EC" id="5.1.99.6"/>
    </reaction>
</comment>
<evidence type="ECO:0000256" key="18">
    <source>
        <dbReference type="HAMAP-Rule" id="MF_01966"/>
    </source>
</evidence>
<dbReference type="PANTHER" id="PTHR12592">
    <property type="entry name" value="ATP-DEPENDENT (S)-NAD(P)H-HYDRATE DEHYDRATASE FAMILY MEMBER"/>
    <property type="match status" value="1"/>
</dbReference>
<evidence type="ECO:0000256" key="12">
    <source>
        <dbReference type="ARBA" id="ARBA00023239"/>
    </source>
</evidence>
<keyword evidence="9 18" id="KW-0630">Potassium</keyword>
<comment type="similarity">
    <text evidence="4 19">In the C-terminal section; belongs to the NnrD/CARKD family.</text>
</comment>
<evidence type="ECO:0000256" key="4">
    <source>
        <dbReference type="ARBA" id="ARBA00009524"/>
    </source>
</evidence>
<keyword evidence="6 17" id="KW-0547">Nucleotide-binding</keyword>
<comment type="similarity">
    <text evidence="18">Belongs to the NnrE/AIBP family.</text>
</comment>
<comment type="function">
    <text evidence="17">Catalyzes the dehydration of the S-form of NAD(P)HX at the expense of ADP, which is converted to AMP. Together with NAD(P)HX epimerase, which catalyzes the epimerization of the S- and R-forms, the enzyme allows the repair of both epimers of NAD(P)HX, a damaged form of NAD(P)H that is a result of enzymatic or heat-dependent hydration.</text>
</comment>
<dbReference type="EC" id="5.1.99.6" evidence="19"/>
<evidence type="ECO:0000256" key="6">
    <source>
        <dbReference type="ARBA" id="ARBA00022741"/>
    </source>
</evidence>
<feature type="binding site" evidence="17">
    <location>
        <position position="368"/>
    </location>
    <ligand>
        <name>(6S)-NADPHX</name>
        <dbReference type="ChEBI" id="CHEBI:64076"/>
    </ligand>
</feature>
<comment type="subunit">
    <text evidence="17">Homotetramer.</text>
</comment>
<evidence type="ECO:0000256" key="10">
    <source>
        <dbReference type="ARBA" id="ARBA00023027"/>
    </source>
</evidence>
<evidence type="ECO:0000313" key="23">
    <source>
        <dbReference type="Proteomes" id="UP000823201"/>
    </source>
</evidence>
<feature type="binding site" evidence="18">
    <location>
        <begin position="57"/>
        <end position="61"/>
    </location>
    <ligand>
        <name>(6S)-NADPHX</name>
        <dbReference type="ChEBI" id="CHEBI:64076"/>
    </ligand>
</feature>
<organism evidence="22 23">
    <name type="scientific">Sporolactobacillus spathodeae</name>
    <dbReference type="NCBI Taxonomy" id="1465502"/>
    <lineage>
        <taxon>Bacteria</taxon>
        <taxon>Bacillati</taxon>
        <taxon>Bacillota</taxon>
        <taxon>Bacilli</taxon>
        <taxon>Bacillales</taxon>
        <taxon>Sporolactobacillaceae</taxon>
        <taxon>Sporolactobacillus</taxon>
    </lineage>
</organism>
<feature type="binding site" evidence="18">
    <location>
        <position position="163"/>
    </location>
    <ligand>
        <name>K(+)</name>
        <dbReference type="ChEBI" id="CHEBI:29103"/>
    </ligand>
</feature>
<feature type="binding site" evidence="17">
    <location>
        <begin position="405"/>
        <end position="409"/>
    </location>
    <ligand>
        <name>AMP</name>
        <dbReference type="ChEBI" id="CHEBI:456215"/>
    </ligand>
</feature>
<feature type="domain" description="YjeF C-terminal" evidence="20">
    <location>
        <begin position="227"/>
        <end position="495"/>
    </location>
</feature>
<dbReference type="Gene3D" id="3.40.50.10260">
    <property type="entry name" value="YjeF N-terminal domain"/>
    <property type="match status" value="1"/>
</dbReference>
<feature type="binding site" evidence="17">
    <location>
        <position position="262"/>
    </location>
    <ligand>
        <name>(6S)-NADPHX</name>
        <dbReference type="ChEBI" id="CHEBI:64076"/>
    </ligand>
</feature>
<dbReference type="Proteomes" id="UP000823201">
    <property type="component" value="Unassembled WGS sequence"/>
</dbReference>
<feature type="binding site" evidence="18">
    <location>
        <position position="127"/>
    </location>
    <ligand>
        <name>K(+)</name>
        <dbReference type="ChEBI" id="CHEBI:29103"/>
    </ligand>
</feature>
<dbReference type="RefSeq" id="WP_205007488.1">
    <property type="nucleotide sequence ID" value="NZ_CBCRXA010000005.1"/>
</dbReference>
<dbReference type="PROSITE" id="PS51383">
    <property type="entry name" value="YJEF_C_3"/>
    <property type="match status" value="1"/>
</dbReference>
<comment type="caution">
    <text evidence="22">The sequence shown here is derived from an EMBL/GenBank/DDBJ whole genome shotgun (WGS) entry which is preliminary data.</text>
</comment>
<keyword evidence="8 17" id="KW-0521">NADP</keyword>
<dbReference type="PANTHER" id="PTHR12592:SF0">
    <property type="entry name" value="ATP-DEPENDENT (S)-NAD(P)H-HYDRATE DEHYDRATASE"/>
    <property type="match status" value="1"/>
</dbReference>
<evidence type="ECO:0000256" key="1">
    <source>
        <dbReference type="ARBA" id="ARBA00000013"/>
    </source>
</evidence>
<keyword evidence="5 18" id="KW-0479">Metal-binding</keyword>
<evidence type="ECO:0000313" key="22">
    <source>
        <dbReference type="EMBL" id="MBM7658943.1"/>
    </source>
</evidence>
<comment type="function">
    <text evidence="18">Catalyzes the epimerization of the S- and R-forms of NAD(P)HX, a damaged form of NAD(P)H that is a result of enzymatic or heat-dependent hydration. This is a prerequisite for the S-specific NAD(P)H-hydrate dehydratase to allow the repair of both epimers of NAD(P)HX.</text>
</comment>
<keyword evidence="12 17" id="KW-0456">Lyase</keyword>
<dbReference type="HAMAP" id="MF_01966">
    <property type="entry name" value="NADHX_epimerase"/>
    <property type="match status" value="1"/>
</dbReference>
<evidence type="ECO:0000256" key="15">
    <source>
        <dbReference type="ARBA" id="ARBA00048238"/>
    </source>
</evidence>
<name>A0ABS2QAW5_9BACL</name>
<evidence type="ECO:0000256" key="5">
    <source>
        <dbReference type="ARBA" id="ARBA00022723"/>
    </source>
</evidence>
<dbReference type="CDD" id="cd01171">
    <property type="entry name" value="YXKO-related"/>
    <property type="match status" value="1"/>
</dbReference>
<dbReference type="Pfam" id="PF01256">
    <property type="entry name" value="Carb_kinase"/>
    <property type="match status" value="1"/>
</dbReference>
<keyword evidence="7 17" id="KW-0067">ATP-binding</keyword>
<evidence type="ECO:0000259" key="20">
    <source>
        <dbReference type="PROSITE" id="PS51383"/>
    </source>
</evidence>
<dbReference type="InterPro" id="IPR029056">
    <property type="entry name" value="Ribokinase-like"/>
</dbReference>
<evidence type="ECO:0000256" key="3">
    <source>
        <dbReference type="ARBA" id="ARBA00006001"/>
    </source>
</evidence>
<comment type="catalytic activity">
    <reaction evidence="15 17 19">
        <text>(6S)-NADHX + ADP = AMP + phosphate + NADH + H(+)</text>
        <dbReference type="Rhea" id="RHEA:32223"/>
        <dbReference type="ChEBI" id="CHEBI:15378"/>
        <dbReference type="ChEBI" id="CHEBI:43474"/>
        <dbReference type="ChEBI" id="CHEBI:57945"/>
        <dbReference type="ChEBI" id="CHEBI:64074"/>
        <dbReference type="ChEBI" id="CHEBI:456215"/>
        <dbReference type="ChEBI" id="CHEBI:456216"/>
        <dbReference type="EC" id="4.2.1.136"/>
    </reaction>
</comment>
<dbReference type="Pfam" id="PF03853">
    <property type="entry name" value="YjeF_N"/>
    <property type="match status" value="1"/>
</dbReference>
<dbReference type="EC" id="4.2.1.136" evidence="19"/>
<dbReference type="NCBIfam" id="TIGR00197">
    <property type="entry name" value="yjeF_nterm"/>
    <property type="match status" value="1"/>
</dbReference>
<evidence type="ECO:0000259" key="21">
    <source>
        <dbReference type="PROSITE" id="PS51385"/>
    </source>
</evidence>
<dbReference type="Gene3D" id="3.40.1190.20">
    <property type="match status" value="1"/>
</dbReference>
<gene>
    <name evidence="17" type="primary">nnrD</name>
    <name evidence="18" type="synonym">nnrE</name>
    <name evidence="22" type="ORF">JOC27_002406</name>
</gene>
<evidence type="ECO:0000256" key="9">
    <source>
        <dbReference type="ARBA" id="ARBA00022958"/>
    </source>
</evidence>
<dbReference type="PIRSF" id="PIRSF017184">
    <property type="entry name" value="Nnr"/>
    <property type="match status" value="1"/>
</dbReference>
<dbReference type="HAMAP" id="MF_01965">
    <property type="entry name" value="NADHX_dehydratase"/>
    <property type="match status" value="1"/>
</dbReference>
<accession>A0ABS2QAW5</accession>
<dbReference type="PROSITE" id="PS51385">
    <property type="entry name" value="YJEF_N"/>
    <property type="match status" value="1"/>
</dbReference>
<dbReference type="SUPFAM" id="SSF64153">
    <property type="entry name" value="YjeF N-terminal domain-like"/>
    <property type="match status" value="1"/>
</dbReference>
<feature type="domain" description="YjeF N-terminal" evidence="21">
    <location>
        <begin position="9"/>
        <end position="217"/>
    </location>
</feature>
<dbReference type="GO" id="GO:0052856">
    <property type="term" value="F:NAD(P)HX epimerase activity"/>
    <property type="evidence" value="ECO:0007669"/>
    <property type="project" value="UniProtKB-EC"/>
</dbReference>
<keyword evidence="23" id="KW-1185">Reference proteome</keyword>
<dbReference type="EMBL" id="JAFBEV010000028">
    <property type="protein sequence ID" value="MBM7658943.1"/>
    <property type="molecule type" value="Genomic_DNA"/>
</dbReference>
<dbReference type="InterPro" id="IPR017953">
    <property type="entry name" value="Carbohydrate_kinase_pred_CS"/>
</dbReference>
<feature type="binding site" evidence="17">
    <location>
        <position position="435"/>
    </location>
    <ligand>
        <name>(6S)-NADPHX</name>
        <dbReference type="ChEBI" id="CHEBI:64076"/>
    </ligand>
</feature>
<comment type="cofactor">
    <cofactor evidence="18 19">
        <name>K(+)</name>
        <dbReference type="ChEBI" id="CHEBI:29103"/>
    </cofactor>
    <text evidence="18 19">Binds 1 potassium ion per subunit.</text>
</comment>